<dbReference type="RefSeq" id="WP_092063172.1">
    <property type="nucleotide sequence ID" value="NZ_FNIN01000002.1"/>
</dbReference>
<keyword evidence="13" id="KW-1185">Reference proteome</keyword>
<keyword evidence="7 12" id="KW-0808">Transferase</keyword>
<evidence type="ECO:0000256" key="4">
    <source>
        <dbReference type="ARBA" id="ARBA00011918"/>
    </source>
</evidence>
<dbReference type="Proteomes" id="UP000199602">
    <property type="component" value="Unassembled WGS sequence"/>
</dbReference>
<evidence type="ECO:0000256" key="10">
    <source>
        <dbReference type="ARBA" id="ARBA00049348"/>
    </source>
</evidence>
<dbReference type="SUPFAM" id="SSF46767">
    <property type="entry name" value="Methylated DNA-protein cysteine methyltransferase, C-terminal domain"/>
    <property type="match status" value="1"/>
</dbReference>
<evidence type="ECO:0000256" key="8">
    <source>
        <dbReference type="ARBA" id="ARBA00022763"/>
    </source>
</evidence>
<evidence type="ECO:0000256" key="5">
    <source>
        <dbReference type="ARBA" id="ARBA00015377"/>
    </source>
</evidence>
<dbReference type="FunFam" id="1.10.10.10:FF:000214">
    <property type="entry name" value="Methylated-DNA--protein-cysteine methyltransferase"/>
    <property type="match status" value="1"/>
</dbReference>
<name>A0A1H0BBD7_9BACT</name>
<comment type="catalytic activity">
    <reaction evidence="10">
        <text>a 6-O-methyl-2'-deoxyguanosine in DNA + L-cysteinyl-[protein] = S-methyl-L-cysteinyl-[protein] + a 2'-deoxyguanosine in DNA</text>
        <dbReference type="Rhea" id="RHEA:24000"/>
        <dbReference type="Rhea" id="RHEA-COMP:10131"/>
        <dbReference type="Rhea" id="RHEA-COMP:10132"/>
        <dbReference type="Rhea" id="RHEA-COMP:11367"/>
        <dbReference type="Rhea" id="RHEA-COMP:11368"/>
        <dbReference type="ChEBI" id="CHEBI:29950"/>
        <dbReference type="ChEBI" id="CHEBI:82612"/>
        <dbReference type="ChEBI" id="CHEBI:85445"/>
        <dbReference type="ChEBI" id="CHEBI:85448"/>
        <dbReference type="EC" id="2.1.1.63"/>
    </reaction>
</comment>
<evidence type="ECO:0000256" key="9">
    <source>
        <dbReference type="ARBA" id="ARBA00023204"/>
    </source>
</evidence>
<evidence type="ECO:0000313" key="12">
    <source>
        <dbReference type="EMBL" id="SDN42947.1"/>
    </source>
</evidence>
<accession>A0A1H0BBD7</accession>
<sequence length="160" mass="18460">MQTKIITEIFSNNLFSLEVSWQNNLIIQTKISLPQKEKILFYSSYSYLIKNNLQKYITQTPINWLDPPLAWHILSQFSQTVLKVLFKKVQFGQTVTYSKLALWINKPKAARAIGQVMARNPFPLIIPCHRVLGKNNLGGFSNGLKLKKILLQLENIKLCK</sequence>
<dbReference type="EMBL" id="FNIN01000002">
    <property type="protein sequence ID" value="SDN42947.1"/>
    <property type="molecule type" value="Genomic_DNA"/>
</dbReference>
<evidence type="ECO:0000256" key="7">
    <source>
        <dbReference type="ARBA" id="ARBA00022679"/>
    </source>
</evidence>
<dbReference type="InterPro" id="IPR014048">
    <property type="entry name" value="MethylDNA_cys_MeTrfase_DNA-bd"/>
</dbReference>
<dbReference type="InterPro" id="IPR036388">
    <property type="entry name" value="WH-like_DNA-bd_sf"/>
</dbReference>
<proteinExistence type="inferred from homology"/>
<evidence type="ECO:0000256" key="3">
    <source>
        <dbReference type="ARBA" id="ARBA00008711"/>
    </source>
</evidence>
<dbReference type="NCBIfam" id="TIGR00589">
    <property type="entry name" value="ogt"/>
    <property type="match status" value="1"/>
</dbReference>
<evidence type="ECO:0000259" key="11">
    <source>
        <dbReference type="Pfam" id="PF01035"/>
    </source>
</evidence>
<gene>
    <name evidence="12" type="ORF">SAMN04488516_102110</name>
</gene>
<dbReference type="GO" id="GO:0003908">
    <property type="term" value="F:methylated-DNA-[protein]-cysteine S-methyltransferase activity"/>
    <property type="evidence" value="ECO:0007669"/>
    <property type="project" value="UniProtKB-EC"/>
</dbReference>
<dbReference type="STRING" id="206665.SAMN04488516_102110"/>
<keyword evidence="8" id="KW-0227">DNA damage</keyword>
<reference evidence="12 13" key="1">
    <citation type="submission" date="2016-10" db="EMBL/GenBank/DDBJ databases">
        <authorList>
            <person name="de Groot N.N."/>
        </authorList>
    </citation>
    <scope>NUCLEOTIDE SEQUENCE [LARGE SCALE GENOMIC DNA]</scope>
    <source>
        <strain evidence="12 13">DSM 15269</strain>
    </source>
</reference>
<dbReference type="CDD" id="cd06445">
    <property type="entry name" value="ATase"/>
    <property type="match status" value="1"/>
</dbReference>
<dbReference type="GO" id="GO:0006281">
    <property type="term" value="P:DNA repair"/>
    <property type="evidence" value="ECO:0007669"/>
    <property type="project" value="UniProtKB-KW"/>
</dbReference>
<dbReference type="Gene3D" id="1.10.10.10">
    <property type="entry name" value="Winged helix-like DNA-binding domain superfamily/Winged helix DNA-binding domain"/>
    <property type="match status" value="1"/>
</dbReference>
<comment type="catalytic activity">
    <reaction evidence="1">
        <text>a 4-O-methyl-thymidine in DNA + L-cysteinyl-[protein] = a thymidine in DNA + S-methyl-L-cysteinyl-[protein]</text>
        <dbReference type="Rhea" id="RHEA:53428"/>
        <dbReference type="Rhea" id="RHEA-COMP:10131"/>
        <dbReference type="Rhea" id="RHEA-COMP:10132"/>
        <dbReference type="Rhea" id="RHEA-COMP:13555"/>
        <dbReference type="Rhea" id="RHEA-COMP:13556"/>
        <dbReference type="ChEBI" id="CHEBI:29950"/>
        <dbReference type="ChEBI" id="CHEBI:82612"/>
        <dbReference type="ChEBI" id="CHEBI:137386"/>
        <dbReference type="ChEBI" id="CHEBI:137387"/>
        <dbReference type="EC" id="2.1.1.63"/>
    </reaction>
</comment>
<keyword evidence="6 12" id="KW-0489">Methyltransferase</keyword>
<dbReference type="InterPro" id="IPR036217">
    <property type="entry name" value="MethylDNA_cys_MeTrfase_DNAb"/>
</dbReference>
<comment type="similarity">
    <text evidence="3">Belongs to the MGMT family.</text>
</comment>
<dbReference type="EC" id="2.1.1.63" evidence="4"/>
<dbReference type="AlphaFoldDB" id="A0A1H0BBD7"/>
<dbReference type="Pfam" id="PF01035">
    <property type="entry name" value="DNA_binding_1"/>
    <property type="match status" value="1"/>
</dbReference>
<protein>
    <recommendedName>
        <fullName evidence="5">Methylated-DNA--protein-cysteine methyltransferase</fullName>
        <ecNumber evidence="4">2.1.1.63</ecNumber>
    </recommendedName>
</protein>
<dbReference type="InterPro" id="IPR001497">
    <property type="entry name" value="MethylDNA_cys_MeTrfase_AS"/>
</dbReference>
<evidence type="ECO:0000256" key="6">
    <source>
        <dbReference type="ARBA" id="ARBA00022603"/>
    </source>
</evidence>
<dbReference type="PANTHER" id="PTHR46460">
    <property type="entry name" value="METHYLATED-DNA--PROTEIN-CYSTEINE METHYLTRANSFERASE"/>
    <property type="match status" value="1"/>
</dbReference>
<feature type="domain" description="Methylated-DNA-[protein]-cysteine S-methyltransferase DNA binding" evidence="11">
    <location>
        <begin position="77"/>
        <end position="155"/>
    </location>
</feature>
<dbReference type="PROSITE" id="PS00374">
    <property type="entry name" value="MGMT"/>
    <property type="match status" value="1"/>
</dbReference>
<dbReference type="PANTHER" id="PTHR46460:SF1">
    <property type="entry name" value="METHYLATED-DNA--PROTEIN-CYSTEINE METHYLTRANSFERASE"/>
    <property type="match status" value="1"/>
</dbReference>
<dbReference type="OrthoDB" id="9802228at2"/>
<dbReference type="GO" id="GO:0032259">
    <property type="term" value="P:methylation"/>
    <property type="evidence" value="ECO:0007669"/>
    <property type="project" value="UniProtKB-KW"/>
</dbReference>
<organism evidence="12 13">
    <name type="scientific">Desulfonauticus submarinus</name>
    <dbReference type="NCBI Taxonomy" id="206665"/>
    <lineage>
        <taxon>Bacteria</taxon>
        <taxon>Pseudomonadati</taxon>
        <taxon>Thermodesulfobacteriota</taxon>
        <taxon>Desulfovibrionia</taxon>
        <taxon>Desulfovibrionales</taxon>
        <taxon>Desulfonauticaceae</taxon>
        <taxon>Desulfonauticus</taxon>
    </lineage>
</organism>
<evidence type="ECO:0000256" key="2">
    <source>
        <dbReference type="ARBA" id="ARBA00003317"/>
    </source>
</evidence>
<comment type="function">
    <text evidence="2">Involved in the cellular defense against the biological effects of O6-methylguanine (O6-MeG) and O4-methylthymine (O4-MeT) in DNA. Repairs the methylated nucleobase in DNA by stoichiometrically transferring the methyl group to a cysteine residue in the enzyme. This is a suicide reaction: the enzyme is irreversibly inactivated.</text>
</comment>
<evidence type="ECO:0000256" key="1">
    <source>
        <dbReference type="ARBA" id="ARBA00001286"/>
    </source>
</evidence>
<evidence type="ECO:0000313" key="13">
    <source>
        <dbReference type="Proteomes" id="UP000199602"/>
    </source>
</evidence>
<keyword evidence="9" id="KW-0234">DNA repair</keyword>